<evidence type="ECO:0000313" key="2">
    <source>
        <dbReference type="EMBL" id="TCO47999.1"/>
    </source>
</evidence>
<protein>
    <submittedName>
        <fullName evidence="2">Uncharacterized protein</fullName>
    </submittedName>
</protein>
<reference evidence="2 3" key="1">
    <citation type="submission" date="2019-03" db="EMBL/GenBank/DDBJ databases">
        <title>Genomic Encyclopedia of Type Strains, Phase IV (KMG-IV): sequencing the most valuable type-strain genomes for metagenomic binning, comparative biology and taxonomic classification.</title>
        <authorList>
            <person name="Goeker M."/>
        </authorList>
    </citation>
    <scope>NUCLEOTIDE SEQUENCE [LARGE SCALE GENOMIC DNA]</scope>
    <source>
        <strain evidence="2 3">DSM 45934</strain>
    </source>
</reference>
<dbReference type="Proteomes" id="UP000295680">
    <property type="component" value="Unassembled WGS sequence"/>
</dbReference>
<dbReference type="RefSeq" id="WP_132125417.1">
    <property type="nucleotide sequence ID" value="NZ_SLWS01000016.1"/>
</dbReference>
<feature type="region of interest" description="Disordered" evidence="1">
    <location>
        <begin position="61"/>
        <end position="92"/>
    </location>
</feature>
<name>A0A4R2IUM8_9PSEU</name>
<proteinExistence type="predicted"/>
<dbReference type="AlphaFoldDB" id="A0A4R2IUM8"/>
<dbReference type="EMBL" id="SLWS01000016">
    <property type="protein sequence ID" value="TCO47999.1"/>
    <property type="molecule type" value="Genomic_DNA"/>
</dbReference>
<evidence type="ECO:0000313" key="3">
    <source>
        <dbReference type="Proteomes" id="UP000295680"/>
    </source>
</evidence>
<gene>
    <name evidence="2" type="ORF">EV192_11652</name>
</gene>
<organism evidence="2 3">
    <name type="scientific">Actinocrispum wychmicini</name>
    <dbReference type="NCBI Taxonomy" id="1213861"/>
    <lineage>
        <taxon>Bacteria</taxon>
        <taxon>Bacillati</taxon>
        <taxon>Actinomycetota</taxon>
        <taxon>Actinomycetes</taxon>
        <taxon>Pseudonocardiales</taxon>
        <taxon>Pseudonocardiaceae</taxon>
        <taxon>Actinocrispum</taxon>
    </lineage>
</organism>
<accession>A0A4R2IUM8</accession>
<sequence>MNDTVITRTFHTIPVGCPMTMRANPLGEVEIVVGYDDGNSLTLIVTDKDVCADLETTAHAAGDMLPSDPANATPLLIATDKDDQPAPPKDAS</sequence>
<evidence type="ECO:0000256" key="1">
    <source>
        <dbReference type="SAM" id="MobiDB-lite"/>
    </source>
</evidence>
<comment type="caution">
    <text evidence="2">The sequence shown here is derived from an EMBL/GenBank/DDBJ whole genome shotgun (WGS) entry which is preliminary data.</text>
</comment>
<keyword evidence="3" id="KW-1185">Reference proteome</keyword>